<accession>A0A2N3WXG9</accession>
<evidence type="ECO:0000256" key="2">
    <source>
        <dbReference type="ARBA" id="ARBA00006484"/>
    </source>
</evidence>
<evidence type="ECO:0000256" key="3">
    <source>
        <dbReference type="ARBA" id="ARBA00022857"/>
    </source>
</evidence>
<gene>
    <name evidence="6" type="ORF">ATK86_0613</name>
</gene>
<sequence>MSHGMTTTTSTSSSFPLAGRTMIMSGGSRGIGLAIAVAAAREGANIVLLAKTDTPDPRLPGTIHTAAAEIEAAGGKALAVVGDVRDEASVTDAVARAVERFGGIDYCVNNASAIALAPTEELPIKRFDLMQQIQLRGTYLLSSACLPHLRRSDNAHILSLSPPLNLAPEWLGAHPAYMLAKYGMSLLTLGWAAEYAEHGVAGNCLWPETLIATAAVQNLLGGDDAIAKARTPQIMADAAVALLRKDARSVTGNTFLDVEVLRAEGVTDFSPYGGEGDLEYDIFVDPPHQRDHA</sequence>
<dbReference type="GO" id="GO:0016491">
    <property type="term" value="F:oxidoreductase activity"/>
    <property type="evidence" value="ECO:0007669"/>
    <property type="project" value="UniProtKB-KW"/>
</dbReference>
<dbReference type="Proteomes" id="UP000233766">
    <property type="component" value="Unassembled WGS sequence"/>
</dbReference>
<protein>
    <submittedName>
        <fullName evidence="6">NAD(P)-dependent dehydrogenase (Short-subunit alcohol dehydrogenase family)</fullName>
    </submittedName>
</protein>
<dbReference type="InterPro" id="IPR051935">
    <property type="entry name" value="HSDL2"/>
</dbReference>
<evidence type="ECO:0000313" key="6">
    <source>
        <dbReference type="EMBL" id="PKV98592.1"/>
    </source>
</evidence>
<evidence type="ECO:0000313" key="7">
    <source>
        <dbReference type="Proteomes" id="UP000233766"/>
    </source>
</evidence>
<dbReference type="NCBIfam" id="NF006133">
    <property type="entry name" value="PRK08278.1"/>
    <property type="match status" value="1"/>
</dbReference>
<evidence type="ECO:0000256" key="5">
    <source>
        <dbReference type="ARBA" id="ARBA00023140"/>
    </source>
</evidence>
<proteinExistence type="inferred from homology"/>
<dbReference type="EMBL" id="PJMW01000001">
    <property type="protein sequence ID" value="PKV98592.1"/>
    <property type="molecule type" value="Genomic_DNA"/>
</dbReference>
<reference evidence="6 7" key="1">
    <citation type="submission" date="2017-12" db="EMBL/GenBank/DDBJ databases">
        <title>Sequencing the genomes of 1000 Actinobacteria strains.</title>
        <authorList>
            <person name="Klenk H.-P."/>
        </authorList>
    </citation>
    <scope>NUCLEOTIDE SEQUENCE [LARGE SCALE GENOMIC DNA]</scope>
    <source>
        <strain evidence="6 7">DSM 44489</strain>
    </source>
</reference>
<dbReference type="AlphaFoldDB" id="A0A2N3WXG9"/>
<dbReference type="InterPro" id="IPR002347">
    <property type="entry name" value="SDR_fam"/>
</dbReference>
<dbReference type="InterPro" id="IPR036291">
    <property type="entry name" value="NAD(P)-bd_dom_sf"/>
</dbReference>
<dbReference type="Gene3D" id="3.40.50.720">
    <property type="entry name" value="NAD(P)-binding Rossmann-like Domain"/>
    <property type="match status" value="1"/>
</dbReference>
<dbReference type="PANTHER" id="PTHR42808:SF3">
    <property type="entry name" value="HYDROXYSTEROID DEHYDROGENASE-LIKE PROTEIN 2"/>
    <property type="match status" value="1"/>
</dbReference>
<name>A0A2N3WXG9_9NOCA</name>
<comment type="caution">
    <text evidence="6">The sequence shown here is derived from an EMBL/GenBank/DDBJ whole genome shotgun (WGS) entry which is preliminary data.</text>
</comment>
<keyword evidence="7" id="KW-1185">Reference proteome</keyword>
<keyword evidence="5" id="KW-0576">Peroxisome</keyword>
<dbReference type="Pfam" id="PF00106">
    <property type="entry name" value="adh_short"/>
    <property type="match status" value="1"/>
</dbReference>
<keyword evidence="4" id="KW-0560">Oxidoreductase</keyword>
<comment type="similarity">
    <text evidence="2">Belongs to the short-chain dehydrogenases/reductases (SDR) family.</text>
</comment>
<keyword evidence="3" id="KW-0521">NADP</keyword>
<dbReference type="PANTHER" id="PTHR42808">
    <property type="entry name" value="HYDROXYSTEROID DEHYDROGENASE-LIKE PROTEIN 2"/>
    <property type="match status" value="1"/>
</dbReference>
<dbReference type="SUPFAM" id="SSF51735">
    <property type="entry name" value="NAD(P)-binding Rossmann-fold domains"/>
    <property type="match status" value="1"/>
</dbReference>
<organism evidence="6 7">
    <name type="scientific">Nocardia fluminea</name>
    <dbReference type="NCBI Taxonomy" id="134984"/>
    <lineage>
        <taxon>Bacteria</taxon>
        <taxon>Bacillati</taxon>
        <taxon>Actinomycetota</taxon>
        <taxon>Actinomycetes</taxon>
        <taxon>Mycobacteriales</taxon>
        <taxon>Nocardiaceae</taxon>
        <taxon>Nocardia</taxon>
    </lineage>
</organism>
<dbReference type="FunFam" id="3.40.50.720:FF:000301">
    <property type="entry name" value="Hydroxysteroid dehydrogenase like 2"/>
    <property type="match status" value="1"/>
</dbReference>
<evidence type="ECO:0000256" key="1">
    <source>
        <dbReference type="ARBA" id="ARBA00004275"/>
    </source>
</evidence>
<comment type="subcellular location">
    <subcellularLocation>
        <location evidence="1">Peroxisome</location>
    </subcellularLocation>
</comment>
<evidence type="ECO:0000256" key="4">
    <source>
        <dbReference type="ARBA" id="ARBA00023002"/>
    </source>
</evidence>
<dbReference type="PRINTS" id="PR00081">
    <property type="entry name" value="GDHRDH"/>
</dbReference>